<dbReference type="SUPFAM" id="SSF46689">
    <property type="entry name" value="Homeodomain-like"/>
    <property type="match status" value="2"/>
</dbReference>
<reference evidence="7 8" key="1">
    <citation type="submission" date="2018-10" db="EMBL/GenBank/DDBJ databases">
        <title>Cohnella sp. M2MS4P-1, whole genome shotgun sequence.</title>
        <authorList>
            <person name="Tuo L."/>
        </authorList>
    </citation>
    <scope>NUCLEOTIDE SEQUENCE [LARGE SCALE GENOMIC DNA]</scope>
    <source>
        <strain evidence="7 8">M2MS4P-1</strain>
    </source>
</reference>
<protein>
    <submittedName>
        <fullName evidence="7">Response regulator</fullName>
    </submittedName>
</protein>
<dbReference type="OrthoDB" id="1974963at2"/>
<feature type="domain" description="Response regulatory" evidence="6">
    <location>
        <begin position="3"/>
        <end position="120"/>
    </location>
</feature>
<dbReference type="InterPro" id="IPR020449">
    <property type="entry name" value="Tscrpt_reg_AraC-type_HTH"/>
</dbReference>
<keyword evidence="1" id="KW-0805">Transcription regulation</keyword>
<evidence type="ECO:0000313" key="8">
    <source>
        <dbReference type="Proteomes" id="UP000282076"/>
    </source>
</evidence>
<evidence type="ECO:0000256" key="2">
    <source>
        <dbReference type="ARBA" id="ARBA00023125"/>
    </source>
</evidence>
<organism evidence="7 8">
    <name type="scientific">Cohnella endophytica</name>
    <dbReference type="NCBI Taxonomy" id="2419778"/>
    <lineage>
        <taxon>Bacteria</taxon>
        <taxon>Bacillati</taxon>
        <taxon>Bacillota</taxon>
        <taxon>Bacilli</taxon>
        <taxon>Bacillales</taxon>
        <taxon>Paenibacillaceae</taxon>
        <taxon>Cohnella</taxon>
    </lineage>
</organism>
<keyword evidence="4" id="KW-0597">Phosphoprotein</keyword>
<dbReference type="Pfam" id="PF12833">
    <property type="entry name" value="HTH_18"/>
    <property type="match status" value="1"/>
</dbReference>
<dbReference type="InterPro" id="IPR001789">
    <property type="entry name" value="Sig_transdc_resp-reg_receiver"/>
</dbReference>
<dbReference type="SMART" id="SM00448">
    <property type="entry name" value="REC"/>
    <property type="match status" value="1"/>
</dbReference>
<dbReference type="GO" id="GO:0003700">
    <property type="term" value="F:DNA-binding transcription factor activity"/>
    <property type="evidence" value="ECO:0007669"/>
    <property type="project" value="InterPro"/>
</dbReference>
<dbReference type="GO" id="GO:0043565">
    <property type="term" value="F:sequence-specific DNA binding"/>
    <property type="evidence" value="ECO:0007669"/>
    <property type="project" value="InterPro"/>
</dbReference>
<feature type="domain" description="HTH araC/xylS-type" evidence="5">
    <location>
        <begin position="429"/>
        <end position="527"/>
    </location>
</feature>
<dbReference type="AlphaFoldDB" id="A0A494Y1W1"/>
<name>A0A494Y1W1_9BACL</name>
<evidence type="ECO:0000313" key="7">
    <source>
        <dbReference type="EMBL" id="RKP56241.1"/>
    </source>
</evidence>
<dbReference type="Pfam" id="PF00072">
    <property type="entry name" value="Response_reg"/>
    <property type="match status" value="1"/>
</dbReference>
<dbReference type="RefSeq" id="WP_120975208.1">
    <property type="nucleotide sequence ID" value="NZ_RBZM01000003.1"/>
</dbReference>
<dbReference type="CDD" id="cd17536">
    <property type="entry name" value="REC_YesN-like"/>
    <property type="match status" value="1"/>
</dbReference>
<gene>
    <name evidence="7" type="ORF">D7Z26_06285</name>
</gene>
<dbReference type="SMART" id="SM00342">
    <property type="entry name" value="HTH_ARAC"/>
    <property type="match status" value="1"/>
</dbReference>
<dbReference type="PROSITE" id="PS50110">
    <property type="entry name" value="RESPONSE_REGULATORY"/>
    <property type="match status" value="1"/>
</dbReference>
<keyword evidence="3" id="KW-0804">Transcription</keyword>
<evidence type="ECO:0000259" key="5">
    <source>
        <dbReference type="PROSITE" id="PS01124"/>
    </source>
</evidence>
<dbReference type="Gene3D" id="3.40.50.2300">
    <property type="match status" value="1"/>
</dbReference>
<dbReference type="PANTHER" id="PTHR43280:SF2">
    <property type="entry name" value="HTH-TYPE TRANSCRIPTIONAL REGULATOR EXSA"/>
    <property type="match status" value="1"/>
</dbReference>
<keyword evidence="2" id="KW-0238">DNA-binding</keyword>
<evidence type="ECO:0000256" key="1">
    <source>
        <dbReference type="ARBA" id="ARBA00023015"/>
    </source>
</evidence>
<evidence type="ECO:0000259" key="6">
    <source>
        <dbReference type="PROSITE" id="PS50110"/>
    </source>
</evidence>
<proteinExistence type="predicted"/>
<dbReference type="Proteomes" id="UP000282076">
    <property type="component" value="Unassembled WGS sequence"/>
</dbReference>
<dbReference type="InterPro" id="IPR011006">
    <property type="entry name" value="CheY-like_superfamily"/>
</dbReference>
<dbReference type="InterPro" id="IPR018062">
    <property type="entry name" value="HTH_AraC-typ_CS"/>
</dbReference>
<accession>A0A494Y1W1</accession>
<dbReference type="PROSITE" id="PS00041">
    <property type="entry name" value="HTH_ARAC_FAMILY_1"/>
    <property type="match status" value="1"/>
</dbReference>
<dbReference type="EMBL" id="RBZM01000003">
    <property type="protein sequence ID" value="RKP56241.1"/>
    <property type="molecule type" value="Genomic_DNA"/>
</dbReference>
<dbReference type="PRINTS" id="PR00032">
    <property type="entry name" value="HTHARAC"/>
</dbReference>
<dbReference type="SUPFAM" id="SSF52172">
    <property type="entry name" value="CheY-like"/>
    <property type="match status" value="1"/>
</dbReference>
<comment type="caution">
    <text evidence="7">The sequence shown here is derived from an EMBL/GenBank/DDBJ whole genome shotgun (WGS) entry which is preliminary data.</text>
</comment>
<dbReference type="PANTHER" id="PTHR43280">
    <property type="entry name" value="ARAC-FAMILY TRANSCRIPTIONAL REGULATOR"/>
    <property type="match status" value="1"/>
</dbReference>
<feature type="modified residue" description="4-aspartylphosphate" evidence="4">
    <location>
        <position position="55"/>
    </location>
</feature>
<dbReference type="PROSITE" id="PS01124">
    <property type="entry name" value="HTH_ARAC_FAMILY_2"/>
    <property type="match status" value="1"/>
</dbReference>
<evidence type="ECO:0000256" key="3">
    <source>
        <dbReference type="ARBA" id="ARBA00023163"/>
    </source>
</evidence>
<evidence type="ECO:0000256" key="4">
    <source>
        <dbReference type="PROSITE-ProRule" id="PRU00169"/>
    </source>
</evidence>
<dbReference type="InterPro" id="IPR009057">
    <property type="entry name" value="Homeodomain-like_sf"/>
</dbReference>
<dbReference type="Gene3D" id="1.10.10.60">
    <property type="entry name" value="Homeodomain-like"/>
    <property type="match status" value="2"/>
</dbReference>
<sequence>MFQLLIVDDEVLAVDGVKSGVDWREVGISRVFAAYSVAQAKEMFERERIDILLCDIEMPQGTGLQLLEWVRERYPKTETIFLTCHADFAFAKQAIQLGSLDYVLKPVPFAELADVIRRAANKVRQENQLSEFTQYGKYWFQYQPLLVEKFWLDIVNQTIPGNAEAVMRAAEERKIPFAGEMKFIPVLIRVRRWHKVISLREEKIMEYAFRNSAEELLLPGRENGLLLSLGNGTMLALLDGDAESSREDKLKEACKAYIAFCHRYFYCDLSCYIGDGVRGHEMASMLLRLTELDRNNVAYDNRVFLLHELRMAAKQGVLPDMSVWAVMLREGAQEKVLAEAETYMEQQANAGRLSPELLHQFIQDFQQTLYYVLQTKGIQAHQLLSDSESMELSVRSVRSATDLIAWIRHAVVKAMTYATSIEQSQSVVNRVIFYIKQHITEDFSRDDIANSVFLNPDYLTRVFKKETGMSISDYLLKERLGIAQELLAKTDMPVSAVAAQIGYSNFSHFSRMFKKYTDLNPIDYRMKQQNKQAALEGRQSDNEKS</sequence>
<dbReference type="GO" id="GO:0000160">
    <property type="term" value="P:phosphorelay signal transduction system"/>
    <property type="evidence" value="ECO:0007669"/>
    <property type="project" value="InterPro"/>
</dbReference>
<keyword evidence="8" id="KW-1185">Reference proteome</keyword>
<dbReference type="InterPro" id="IPR018060">
    <property type="entry name" value="HTH_AraC"/>
</dbReference>